<keyword evidence="2" id="KW-1185">Reference proteome</keyword>
<dbReference type="Proteomes" id="UP001143910">
    <property type="component" value="Unassembled WGS sequence"/>
</dbReference>
<organism evidence="1 2">
    <name type="scientific">Zarea fungicola</name>
    <dbReference type="NCBI Taxonomy" id="93591"/>
    <lineage>
        <taxon>Eukaryota</taxon>
        <taxon>Fungi</taxon>
        <taxon>Dikarya</taxon>
        <taxon>Ascomycota</taxon>
        <taxon>Pezizomycotina</taxon>
        <taxon>Sordariomycetes</taxon>
        <taxon>Hypocreomycetidae</taxon>
        <taxon>Hypocreales</taxon>
        <taxon>Cordycipitaceae</taxon>
        <taxon>Zarea</taxon>
    </lineage>
</organism>
<protein>
    <submittedName>
        <fullName evidence="1">Uncharacterized protein</fullName>
    </submittedName>
</protein>
<comment type="caution">
    <text evidence="1">The sequence shown here is derived from an EMBL/GenBank/DDBJ whole genome shotgun (WGS) entry which is preliminary data.</text>
</comment>
<dbReference type="EMBL" id="JANJQO010000038">
    <property type="protein sequence ID" value="KAJ2983233.1"/>
    <property type="molecule type" value="Genomic_DNA"/>
</dbReference>
<proteinExistence type="predicted"/>
<reference evidence="1" key="1">
    <citation type="submission" date="2022-08" db="EMBL/GenBank/DDBJ databases">
        <title>Genome Sequence of Lecanicillium fungicola.</title>
        <authorList>
            <person name="Buettner E."/>
        </authorList>
    </citation>
    <scope>NUCLEOTIDE SEQUENCE</scope>
    <source>
        <strain evidence="1">Babe33</strain>
    </source>
</reference>
<accession>A0ACC1NVS0</accession>
<sequence>MFRDILTSDASAHPLSDNTEVKVAYFAPEFSWVLKLGNVFVDWKCPNSELCVEGLRTPNRRIQKLEYSLRIQSFSYNIKNLSIAEYDVNEELKDKILEKLQEIKYVFALNGVEQAFFVYGTASGQEVLITQGGEPLPKATGERVFAAAVLKLTLSNGTLEMEKLTKGADFYI</sequence>
<evidence type="ECO:0000313" key="1">
    <source>
        <dbReference type="EMBL" id="KAJ2983233.1"/>
    </source>
</evidence>
<gene>
    <name evidence="1" type="ORF">NQ176_g841</name>
</gene>
<evidence type="ECO:0000313" key="2">
    <source>
        <dbReference type="Proteomes" id="UP001143910"/>
    </source>
</evidence>
<name>A0ACC1NVS0_9HYPO</name>